<proteinExistence type="predicted"/>
<reference evidence="1" key="1">
    <citation type="journal article" date="2015" name="Nature">
        <title>Complex archaea that bridge the gap between prokaryotes and eukaryotes.</title>
        <authorList>
            <person name="Spang A."/>
            <person name="Saw J.H."/>
            <person name="Jorgensen S.L."/>
            <person name="Zaremba-Niedzwiedzka K."/>
            <person name="Martijn J."/>
            <person name="Lind A.E."/>
            <person name="van Eijk R."/>
            <person name="Schleper C."/>
            <person name="Guy L."/>
            <person name="Ettema T.J."/>
        </authorList>
    </citation>
    <scope>NUCLEOTIDE SEQUENCE</scope>
</reference>
<dbReference type="AlphaFoldDB" id="A0A0F9TP44"/>
<dbReference type="EMBL" id="LAZR01000290">
    <property type="protein sequence ID" value="KKN76732.1"/>
    <property type="molecule type" value="Genomic_DNA"/>
</dbReference>
<name>A0A0F9TP44_9ZZZZ</name>
<sequence length="563" mass="60482">MAEWLPSDLKESIQGTGPSVDLQQANKVQMLRTLKKMQGSGQVTQREMERAQQAKIPGIKELIVQTENPRAIEMLIEGDAVPENLARLGMAKLHAIDVYGTGKGRIHEYADGAQEWVPEGMAIMGIGPFMIREGPTTGGDEMATRGGGLQQGGLAAALTGVGRDSDADALTPTSRSIVSDVLRRNTKRFANGGSVSEEIIAGVMPDPVSKAIMNLGEARSRLGEMQGGSGGGGARGSDNTDRWLAIAAGMLAPTKTGGFGESISTTSALLLGQREKDREMDLKRETAAKRFRTKAFEPELFEHPTAEGEFAWGIPRIASDGTVLPIEYIKDKDGDIPFAQTPLSPQQITERIAAKVAAQNAARLEFIPLEAWAKLSVAAQTELRPALETANMAIRGLNEMRDHPGLKTATGVSAWIDPQNLFPASDAFDFSVRHKQLAGSIFLEAFQGLKGGGQITELEGEKATQSIARMETAQSEGEYLRALDDYEDIIRRGYKRLFEDAQGGAVFDLQDYNPRNLGTMPPSPVGGGEALTFDDYEGMTAAELKALSPAQLAEAKKVLEAGK</sequence>
<gene>
    <name evidence="1" type="ORF">LCGC14_0367030</name>
</gene>
<protein>
    <submittedName>
        <fullName evidence="1">Uncharacterized protein</fullName>
    </submittedName>
</protein>
<accession>A0A0F9TP44</accession>
<organism evidence="1">
    <name type="scientific">marine sediment metagenome</name>
    <dbReference type="NCBI Taxonomy" id="412755"/>
    <lineage>
        <taxon>unclassified sequences</taxon>
        <taxon>metagenomes</taxon>
        <taxon>ecological metagenomes</taxon>
    </lineage>
</organism>
<evidence type="ECO:0000313" key="1">
    <source>
        <dbReference type="EMBL" id="KKN76732.1"/>
    </source>
</evidence>
<comment type="caution">
    <text evidence="1">The sequence shown here is derived from an EMBL/GenBank/DDBJ whole genome shotgun (WGS) entry which is preliminary data.</text>
</comment>